<dbReference type="AlphaFoldDB" id="A0A2K3N0U7"/>
<organism evidence="2 3">
    <name type="scientific">Trifolium pratense</name>
    <name type="common">Red clover</name>
    <dbReference type="NCBI Taxonomy" id="57577"/>
    <lineage>
        <taxon>Eukaryota</taxon>
        <taxon>Viridiplantae</taxon>
        <taxon>Streptophyta</taxon>
        <taxon>Embryophyta</taxon>
        <taxon>Tracheophyta</taxon>
        <taxon>Spermatophyta</taxon>
        <taxon>Magnoliopsida</taxon>
        <taxon>eudicotyledons</taxon>
        <taxon>Gunneridae</taxon>
        <taxon>Pentapetalae</taxon>
        <taxon>rosids</taxon>
        <taxon>fabids</taxon>
        <taxon>Fabales</taxon>
        <taxon>Fabaceae</taxon>
        <taxon>Papilionoideae</taxon>
        <taxon>50 kb inversion clade</taxon>
        <taxon>NPAAA clade</taxon>
        <taxon>Hologalegina</taxon>
        <taxon>IRL clade</taxon>
        <taxon>Trifolieae</taxon>
        <taxon>Trifolium</taxon>
    </lineage>
</organism>
<feature type="non-terminal residue" evidence="2">
    <location>
        <position position="1"/>
    </location>
</feature>
<dbReference type="Proteomes" id="UP000236291">
    <property type="component" value="Unassembled WGS sequence"/>
</dbReference>
<gene>
    <name evidence="2" type="ORF">L195_g019880</name>
</gene>
<dbReference type="EMBL" id="ASHM01014738">
    <property type="protein sequence ID" value="PNX96668.1"/>
    <property type="molecule type" value="Genomic_DNA"/>
</dbReference>
<feature type="region of interest" description="Disordered" evidence="1">
    <location>
        <begin position="187"/>
        <end position="245"/>
    </location>
</feature>
<reference evidence="2 3" key="2">
    <citation type="journal article" date="2017" name="Front. Plant Sci.">
        <title>Gene Classification and Mining of Molecular Markers Useful in Red Clover (Trifolium pratense) Breeding.</title>
        <authorList>
            <person name="Istvanek J."/>
            <person name="Dluhosova J."/>
            <person name="Dluhos P."/>
            <person name="Patkova L."/>
            <person name="Nedelnik J."/>
            <person name="Repkova J."/>
        </authorList>
    </citation>
    <scope>NUCLEOTIDE SEQUENCE [LARGE SCALE GENOMIC DNA]</scope>
    <source>
        <strain evidence="3">cv. Tatra</strain>
        <tissue evidence="2">Young leaves</tissue>
    </source>
</reference>
<proteinExistence type="predicted"/>
<comment type="caution">
    <text evidence="2">The sequence shown here is derived from an EMBL/GenBank/DDBJ whole genome shotgun (WGS) entry which is preliminary data.</text>
</comment>
<reference evidence="2 3" key="1">
    <citation type="journal article" date="2014" name="Am. J. Bot.">
        <title>Genome assembly and annotation for red clover (Trifolium pratense; Fabaceae).</title>
        <authorList>
            <person name="Istvanek J."/>
            <person name="Jaros M."/>
            <person name="Krenek A."/>
            <person name="Repkova J."/>
        </authorList>
    </citation>
    <scope>NUCLEOTIDE SEQUENCE [LARGE SCALE GENOMIC DNA]</scope>
    <source>
        <strain evidence="3">cv. Tatra</strain>
        <tissue evidence="2">Young leaves</tissue>
    </source>
</reference>
<feature type="compositionally biased region" description="Basic and acidic residues" evidence="1">
    <location>
        <begin position="227"/>
        <end position="245"/>
    </location>
</feature>
<evidence type="ECO:0000313" key="3">
    <source>
        <dbReference type="Proteomes" id="UP000236291"/>
    </source>
</evidence>
<accession>A0A2K3N0U7</accession>
<evidence type="ECO:0000313" key="2">
    <source>
        <dbReference type="EMBL" id="PNX96668.1"/>
    </source>
</evidence>
<name>A0A2K3N0U7_TRIPR</name>
<protein>
    <submittedName>
        <fullName evidence="2">Uncharacterized protein</fullName>
    </submittedName>
</protein>
<sequence length="245" mass="27978">GLASDASFISVVENVNECRTEVTEAVNSQIKIVKETMEVQEEILGKCFNEERRVDDRLELLHKELKPLLKRKRALQSEIRDDVTKLISRRHSLMDLLDKQKGLWEDLKAIYDNVVKAKRAKQALEEMHRIAIVDAKDLGEKNAKIIVAKGSKSQREKKKVEVSTSRFTRSKKSKEVKVVETIILSSDTSDSDSTDEDYAEFLKTYDPQESYPRVSSSGEEDGFQRTVESKMKPPEPSKTELDSDE</sequence>
<evidence type="ECO:0000256" key="1">
    <source>
        <dbReference type="SAM" id="MobiDB-lite"/>
    </source>
</evidence>
<feature type="compositionally biased region" description="Acidic residues" evidence="1">
    <location>
        <begin position="189"/>
        <end position="199"/>
    </location>
</feature>